<evidence type="ECO:0000313" key="6">
    <source>
        <dbReference type="EMBL" id="GMT20114.1"/>
    </source>
</evidence>
<keyword evidence="1" id="KW-0479">Metal-binding</keyword>
<evidence type="ECO:0000256" key="2">
    <source>
        <dbReference type="ARBA" id="ARBA00022801"/>
    </source>
</evidence>
<dbReference type="CDD" id="cd00143">
    <property type="entry name" value="PP2Cc"/>
    <property type="match status" value="1"/>
</dbReference>
<evidence type="ECO:0000256" key="1">
    <source>
        <dbReference type="ARBA" id="ARBA00022723"/>
    </source>
</evidence>
<comment type="caution">
    <text evidence="6">The sequence shown here is derived from an EMBL/GenBank/DDBJ whole genome shotgun (WGS) entry which is preliminary data.</text>
</comment>
<dbReference type="GO" id="GO:0046872">
    <property type="term" value="F:metal ion binding"/>
    <property type="evidence" value="ECO:0007669"/>
    <property type="project" value="UniProtKB-KW"/>
</dbReference>
<organism evidence="6 7">
    <name type="scientific">Pristionchus fissidentatus</name>
    <dbReference type="NCBI Taxonomy" id="1538716"/>
    <lineage>
        <taxon>Eukaryota</taxon>
        <taxon>Metazoa</taxon>
        <taxon>Ecdysozoa</taxon>
        <taxon>Nematoda</taxon>
        <taxon>Chromadorea</taxon>
        <taxon>Rhabditida</taxon>
        <taxon>Rhabditina</taxon>
        <taxon>Diplogasteromorpha</taxon>
        <taxon>Diplogasteroidea</taxon>
        <taxon>Neodiplogasteridae</taxon>
        <taxon>Pristionchus</taxon>
    </lineage>
</organism>
<keyword evidence="2 4" id="KW-0378">Hydrolase</keyword>
<dbReference type="SMART" id="SM00332">
    <property type="entry name" value="PP2Cc"/>
    <property type="match status" value="1"/>
</dbReference>
<keyword evidence="7" id="KW-1185">Reference proteome</keyword>
<protein>
    <recommendedName>
        <fullName evidence="5">PPM-type phosphatase domain-containing protein</fullName>
    </recommendedName>
</protein>
<dbReference type="Pfam" id="PF00481">
    <property type="entry name" value="PP2C"/>
    <property type="match status" value="1"/>
</dbReference>
<reference evidence="6" key="1">
    <citation type="submission" date="2023-10" db="EMBL/GenBank/DDBJ databases">
        <title>Genome assembly of Pristionchus species.</title>
        <authorList>
            <person name="Yoshida K."/>
            <person name="Sommer R.J."/>
        </authorList>
    </citation>
    <scope>NUCLEOTIDE SEQUENCE</scope>
    <source>
        <strain evidence="6">RS5133</strain>
    </source>
</reference>
<dbReference type="PROSITE" id="PS51746">
    <property type="entry name" value="PPM_2"/>
    <property type="match status" value="1"/>
</dbReference>
<dbReference type="InterPro" id="IPR015655">
    <property type="entry name" value="PP2C"/>
</dbReference>
<dbReference type="InterPro" id="IPR036457">
    <property type="entry name" value="PPM-type-like_dom_sf"/>
</dbReference>
<dbReference type="Proteomes" id="UP001432322">
    <property type="component" value="Unassembled WGS sequence"/>
</dbReference>
<gene>
    <name evidence="6" type="ORF">PFISCL1PPCAC_11411</name>
</gene>
<dbReference type="AlphaFoldDB" id="A0AAV5VP02"/>
<dbReference type="PROSITE" id="PS01032">
    <property type="entry name" value="PPM_1"/>
    <property type="match status" value="1"/>
</dbReference>
<dbReference type="SUPFAM" id="SSF81606">
    <property type="entry name" value="PP2C-like"/>
    <property type="match status" value="1"/>
</dbReference>
<dbReference type="InterPro" id="IPR000222">
    <property type="entry name" value="PP2C_BS"/>
</dbReference>
<comment type="similarity">
    <text evidence="4">Belongs to the PP2C family.</text>
</comment>
<evidence type="ECO:0000256" key="4">
    <source>
        <dbReference type="RuleBase" id="RU003465"/>
    </source>
</evidence>
<feature type="domain" description="PPM-type phosphatase" evidence="5">
    <location>
        <begin position="156"/>
        <end position="422"/>
    </location>
</feature>
<dbReference type="GO" id="GO:0004722">
    <property type="term" value="F:protein serine/threonine phosphatase activity"/>
    <property type="evidence" value="ECO:0007669"/>
    <property type="project" value="InterPro"/>
</dbReference>
<dbReference type="Gene3D" id="3.60.40.10">
    <property type="entry name" value="PPM-type phosphatase domain"/>
    <property type="match status" value="1"/>
</dbReference>
<evidence type="ECO:0000256" key="3">
    <source>
        <dbReference type="ARBA" id="ARBA00022912"/>
    </source>
</evidence>
<evidence type="ECO:0000313" key="7">
    <source>
        <dbReference type="Proteomes" id="UP001432322"/>
    </source>
</evidence>
<dbReference type="EMBL" id="BTSY01000003">
    <property type="protein sequence ID" value="GMT20114.1"/>
    <property type="molecule type" value="Genomic_DNA"/>
</dbReference>
<keyword evidence="3 4" id="KW-0904">Protein phosphatase</keyword>
<accession>A0AAV5VP02</accession>
<name>A0AAV5VP02_9BILA</name>
<evidence type="ECO:0000259" key="5">
    <source>
        <dbReference type="PROSITE" id="PS51746"/>
    </source>
</evidence>
<dbReference type="PANTHER" id="PTHR13832">
    <property type="entry name" value="PROTEIN PHOSPHATASE 2C"/>
    <property type="match status" value="1"/>
</dbReference>
<proteinExistence type="inferred from homology"/>
<sequence>MLLIYRIAARYRSQMLLSEALKAYVAELEETVNAPLAPPPMLPGVLPAPIIRYRPPHTQVAKHDARGDARQLVVEQLTTKHFSPVDCQVIAQAFVDFYADVLHTNYVKYEDGVYDTLDMAASFCKRIGDMVGLFVRKIAAGELTLPDVPAGWSSWQSCAHAERNKRPKMEDRHIAAHDLSLWKEASPEPEEAWAANDNKPALFGVFDGHGGAEVASYATAHVTSAFLEAGGRADDATMKRMFELMDTRISLRCERERWRSGATAVVAAVDKKNMALAWCGDSAMLVFRSSMVERVSTCHSPSDPSEARRVEEAGGCIMSVQGELRVNAVLNVTRSLGDVQGRPMIISVPDTTVVERGPGDYGLILACDGVSDELDDAEFYENVKAFCTSRPLTDWPHLAAHLCAVARSVGSSDNLTVVFVFLRPPADLWALFGPDPISDDEQ</sequence>
<dbReference type="PANTHER" id="PTHR13832:SF741">
    <property type="entry name" value="PROTEIN PHOSPHATASE FEM-2"/>
    <property type="match status" value="1"/>
</dbReference>
<dbReference type="InterPro" id="IPR001932">
    <property type="entry name" value="PPM-type_phosphatase-like_dom"/>
</dbReference>